<evidence type="ECO:0000313" key="3">
    <source>
        <dbReference type="Proteomes" id="UP000092666"/>
    </source>
</evidence>
<sequence length="359" mass="38706">MKRYIISHRNGIDGLVLQTDAPVPELRSPTDIRIKIKALSLNARDIQIVKNEYPAPHDVPQDCVPISDGCGIVEAVGDAVTLFKVGDQVSPVFPQGYHHVNLPLKNLKRGLGGAIDGVAAEYFVCDEEEAIKIPSSFTPLEGSTFSVASATAWSSLYSHHPKLQAGQTVLCLGTGGVSLCAAQIALVSGARVILTSSSQTKLDRAAELLKPLVSANAPANVIQTIDYSKIEAWDAEARRLNGGNGVDFVIEIAGRATLARSIRSTKQGGLVAISGYMGDYKSIPDHIIQEDLAKTILYSAANVRGVFVCNREDYKTMVSALEVGEAKPIIDKVFKFQDLKEAYKYVDQGKHMGKVCIEL</sequence>
<dbReference type="PANTHER" id="PTHR45033">
    <property type="match status" value="1"/>
</dbReference>
<dbReference type="STRING" id="1296120.A0A1B9GYH0"/>
<dbReference type="GO" id="GO:0016491">
    <property type="term" value="F:oxidoreductase activity"/>
    <property type="evidence" value="ECO:0007669"/>
    <property type="project" value="InterPro"/>
</dbReference>
<reference evidence="2 3" key="1">
    <citation type="submission" date="2013-07" db="EMBL/GenBank/DDBJ databases">
        <title>The Genome Sequence of Cryptococcus heveanensis BCC8398.</title>
        <authorList>
            <consortium name="The Broad Institute Genome Sequencing Platform"/>
            <person name="Cuomo C."/>
            <person name="Litvintseva A."/>
            <person name="Chen Y."/>
            <person name="Heitman J."/>
            <person name="Sun S."/>
            <person name="Springer D."/>
            <person name="Dromer F."/>
            <person name="Young S.K."/>
            <person name="Zeng Q."/>
            <person name="Gargeya S."/>
            <person name="Fitzgerald M."/>
            <person name="Abouelleil A."/>
            <person name="Alvarado L."/>
            <person name="Berlin A.M."/>
            <person name="Chapman S.B."/>
            <person name="Dewar J."/>
            <person name="Goldberg J."/>
            <person name="Griggs A."/>
            <person name="Gujja S."/>
            <person name="Hansen M."/>
            <person name="Howarth C."/>
            <person name="Imamovic A."/>
            <person name="Larimer J."/>
            <person name="McCowan C."/>
            <person name="Murphy C."/>
            <person name="Pearson M."/>
            <person name="Priest M."/>
            <person name="Roberts A."/>
            <person name="Saif S."/>
            <person name="Shea T."/>
            <person name="Sykes S."/>
            <person name="Wortman J."/>
            <person name="Nusbaum C."/>
            <person name="Birren B."/>
        </authorList>
    </citation>
    <scope>NUCLEOTIDE SEQUENCE [LARGE SCALE GENOMIC DNA]</scope>
    <source>
        <strain evidence="2 3">BCC8398</strain>
    </source>
</reference>
<dbReference type="Pfam" id="PF08240">
    <property type="entry name" value="ADH_N"/>
    <property type="match status" value="1"/>
</dbReference>
<keyword evidence="3" id="KW-1185">Reference proteome</keyword>
<name>A0A1B9GYH0_9TREE</name>
<dbReference type="InterPro" id="IPR052711">
    <property type="entry name" value="Zinc_ADH-like"/>
</dbReference>
<dbReference type="InterPro" id="IPR013154">
    <property type="entry name" value="ADH-like_N"/>
</dbReference>
<dbReference type="SUPFAM" id="SSF51735">
    <property type="entry name" value="NAD(P)-binding Rossmann-fold domains"/>
    <property type="match status" value="1"/>
</dbReference>
<dbReference type="Pfam" id="PF00107">
    <property type="entry name" value="ADH_zinc_N"/>
    <property type="match status" value="1"/>
</dbReference>
<dbReference type="SMART" id="SM00829">
    <property type="entry name" value="PKS_ER"/>
    <property type="match status" value="1"/>
</dbReference>
<feature type="domain" description="Enoyl reductase (ER)" evidence="1">
    <location>
        <begin position="11"/>
        <end position="357"/>
    </location>
</feature>
<dbReference type="Gene3D" id="3.40.50.720">
    <property type="entry name" value="NAD(P)-binding Rossmann-like Domain"/>
    <property type="match status" value="1"/>
</dbReference>
<dbReference type="OrthoDB" id="9930022at2759"/>
<dbReference type="PANTHER" id="PTHR45033:SF2">
    <property type="entry name" value="ZINC-TYPE ALCOHOL DEHYDROGENASE-LIKE PROTEIN C1773.06C"/>
    <property type="match status" value="1"/>
</dbReference>
<gene>
    <name evidence="2" type="ORF">I316_01931</name>
</gene>
<dbReference type="SUPFAM" id="SSF50129">
    <property type="entry name" value="GroES-like"/>
    <property type="match status" value="1"/>
</dbReference>
<reference evidence="3" key="2">
    <citation type="submission" date="2013-12" db="EMBL/GenBank/DDBJ databases">
        <title>Evolution of pathogenesis and genome organization in the Tremellales.</title>
        <authorList>
            <person name="Cuomo C."/>
            <person name="Litvintseva A."/>
            <person name="Heitman J."/>
            <person name="Chen Y."/>
            <person name="Sun S."/>
            <person name="Springer D."/>
            <person name="Dromer F."/>
            <person name="Young S."/>
            <person name="Zeng Q."/>
            <person name="Chapman S."/>
            <person name="Gujja S."/>
            <person name="Saif S."/>
            <person name="Birren B."/>
        </authorList>
    </citation>
    <scope>NUCLEOTIDE SEQUENCE [LARGE SCALE GENOMIC DNA]</scope>
    <source>
        <strain evidence="3">BCC8398</strain>
    </source>
</reference>
<dbReference type="AlphaFoldDB" id="A0A1B9GYH0"/>
<organism evidence="2 3">
    <name type="scientific">Kwoniella heveanensis BCC8398</name>
    <dbReference type="NCBI Taxonomy" id="1296120"/>
    <lineage>
        <taxon>Eukaryota</taxon>
        <taxon>Fungi</taxon>
        <taxon>Dikarya</taxon>
        <taxon>Basidiomycota</taxon>
        <taxon>Agaricomycotina</taxon>
        <taxon>Tremellomycetes</taxon>
        <taxon>Tremellales</taxon>
        <taxon>Cryptococcaceae</taxon>
        <taxon>Kwoniella</taxon>
    </lineage>
</organism>
<evidence type="ECO:0000313" key="2">
    <source>
        <dbReference type="EMBL" id="OCF36059.1"/>
    </source>
</evidence>
<evidence type="ECO:0000259" key="1">
    <source>
        <dbReference type="SMART" id="SM00829"/>
    </source>
</evidence>
<proteinExistence type="predicted"/>
<dbReference type="InterPro" id="IPR020843">
    <property type="entry name" value="ER"/>
</dbReference>
<dbReference type="InterPro" id="IPR036291">
    <property type="entry name" value="NAD(P)-bd_dom_sf"/>
</dbReference>
<dbReference type="Gene3D" id="3.90.180.10">
    <property type="entry name" value="Medium-chain alcohol dehydrogenases, catalytic domain"/>
    <property type="match status" value="1"/>
</dbReference>
<dbReference type="Proteomes" id="UP000092666">
    <property type="component" value="Unassembled WGS sequence"/>
</dbReference>
<dbReference type="InterPro" id="IPR013149">
    <property type="entry name" value="ADH-like_C"/>
</dbReference>
<dbReference type="InterPro" id="IPR011032">
    <property type="entry name" value="GroES-like_sf"/>
</dbReference>
<protein>
    <submittedName>
        <fullName evidence="2">Alcohol dehydrogenase</fullName>
    </submittedName>
</protein>
<dbReference type="CDD" id="cd08276">
    <property type="entry name" value="MDR7"/>
    <property type="match status" value="1"/>
</dbReference>
<accession>A0A1B9GYH0</accession>
<dbReference type="EMBL" id="KI669496">
    <property type="protein sequence ID" value="OCF36059.1"/>
    <property type="molecule type" value="Genomic_DNA"/>
</dbReference>